<evidence type="ECO:0000256" key="8">
    <source>
        <dbReference type="ARBA" id="ARBA00029996"/>
    </source>
</evidence>
<dbReference type="NCBIfam" id="TIGR01140">
    <property type="entry name" value="L_thr_O3P_dcar"/>
    <property type="match status" value="1"/>
</dbReference>
<evidence type="ECO:0000256" key="9">
    <source>
        <dbReference type="ARBA" id="ARBA00048531"/>
    </source>
</evidence>
<sequence length="360" mass="40182">MHPVIYPAISPPVHGGRLHQAAEQFAIPMDHWIDLSTGINPHSYPLPAVPESVWQKLPDNGDNLLRIAAEYYGSAHLLAVAGSQLAIEHLPTLRHTIRQTSRVGILSPAYAEYAYQWKRQGHQVEALTADEIEVRLPHLDVVVVIRPNNPTAEFLSTSRLNRWLNVLQQHNGWLIVDEAFIDALPANNAISMITQDPVTNLIVLRSVGKFFGLAGIRLGFVWAPPALLEGLSAKLGTWSVSSVARWAGAISLQDSAWQSQMRQRLFAEGQRLTELLTQSLTELLTPPLEQPVFVCLSTPLFCTLDLSESHKGLAADIYQQLARQGILIRYFEQYEALRLGLPANEIAWQRLESALIELKR</sequence>
<keyword evidence="5" id="KW-0169">Cobalamin biosynthesis</keyword>
<dbReference type="STRING" id="1045558.SAMN05216175_12212"/>
<evidence type="ECO:0000259" key="10">
    <source>
        <dbReference type="Pfam" id="PF00155"/>
    </source>
</evidence>
<dbReference type="InterPro" id="IPR015424">
    <property type="entry name" value="PyrdxlP-dep_Trfase"/>
</dbReference>
<dbReference type="SUPFAM" id="SSF53383">
    <property type="entry name" value="PLP-dependent transferases"/>
    <property type="match status" value="1"/>
</dbReference>
<evidence type="ECO:0000313" key="11">
    <source>
        <dbReference type="EMBL" id="SFG96116.1"/>
    </source>
</evidence>
<comment type="function">
    <text evidence="2">Decarboxylates L-threonine-O-3-phosphate to yield (R)-1-amino-2-propanol O-2-phosphate, the precursor for the linkage between the nucleotide loop and the corrin ring in cobalamin.</text>
</comment>
<evidence type="ECO:0000313" key="12">
    <source>
        <dbReference type="Proteomes" id="UP000198623"/>
    </source>
</evidence>
<comment type="pathway">
    <text evidence="3">Cofactor biosynthesis; adenosylcobalamin biosynthesis.</text>
</comment>
<gene>
    <name evidence="11" type="ORF">SAMN05216175_12212</name>
</gene>
<keyword evidence="7" id="KW-0456">Lyase</keyword>
<dbReference type="Proteomes" id="UP000198623">
    <property type="component" value="Unassembled WGS sequence"/>
</dbReference>
<accession>A0A1I2W7S4</accession>
<evidence type="ECO:0000256" key="5">
    <source>
        <dbReference type="ARBA" id="ARBA00022573"/>
    </source>
</evidence>
<dbReference type="Pfam" id="PF00155">
    <property type="entry name" value="Aminotran_1_2"/>
    <property type="match status" value="1"/>
</dbReference>
<dbReference type="UniPathway" id="UPA00148"/>
<comment type="catalytic activity">
    <reaction evidence="9">
        <text>O-phospho-L-threonine + H(+) = (R)-1-aminopropan-2-yl phosphate + CO2</text>
        <dbReference type="Rhea" id="RHEA:11492"/>
        <dbReference type="ChEBI" id="CHEBI:15378"/>
        <dbReference type="ChEBI" id="CHEBI:16526"/>
        <dbReference type="ChEBI" id="CHEBI:58563"/>
        <dbReference type="ChEBI" id="CHEBI:58675"/>
        <dbReference type="EC" id="4.1.1.81"/>
    </reaction>
</comment>
<dbReference type="PANTHER" id="PTHR42885">
    <property type="entry name" value="HISTIDINOL-PHOSPHATE AMINOTRANSFERASE-RELATED"/>
    <property type="match status" value="1"/>
</dbReference>
<comment type="cofactor">
    <cofactor evidence="1">
        <name>pyridoxal 5'-phosphate</name>
        <dbReference type="ChEBI" id="CHEBI:597326"/>
    </cofactor>
</comment>
<evidence type="ECO:0000256" key="2">
    <source>
        <dbReference type="ARBA" id="ARBA00003444"/>
    </source>
</evidence>
<organism evidence="11 12">
    <name type="scientific">Neptunomonas qingdaonensis</name>
    <dbReference type="NCBI Taxonomy" id="1045558"/>
    <lineage>
        <taxon>Bacteria</taxon>
        <taxon>Pseudomonadati</taxon>
        <taxon>Pseudomonadota</taxon>
        <taxon>Gammaproteobacteria</taxon>
        <taxon>Oceanospirillales</taxon>
        <taxon>Oceanospirillaceae</taxon>
        <taxon>Neptunomonas</taxon>
    </lineage>
</organism>
<dbReference type="EC" id="4.1.1.81" evidence="4"/>
<evidence type="ECO:0000256" key="3">
    <source>
        <dbReference type="ARBA" id="ARBA00004953"/>
    </source>
</evidence>
<dbReference type="InterPro" id="IPR015421">
    <property type="entry name" value="PyrdxlP-dep_Trfase_major"/>
</dbReference>
<protein>
    <recommendedName>
        <fullName evidence="4">threonine-phosphate decarboxylase</fullName>
        <ecNumber evidence="4">4.1.1.81</ecNumber>
    </recommendedName>
    <alternativeName>
        <fullName evidence="8">L-threonine-O-3-phosphate decarboxylase</fullName>
    </alternativeName>
</protein>
<dbReference type="RefSeq" id="WP_090730805.1">
    <property type="nucleotide sequence ID" value="NZ_FOOU01000022.1"/>
</dbReference>
<dbReference type="AlphaFoldDB" id="A0A1I2W7S4"/>
<dbReference type="InterPro" id="IPR005860">
    <property type="entry name" value="CobD"/>
</dbReference>
<proteinExistence type="predicted"/>
<dbReference type="PROSITE" id="PS00105">
    <property type="entry name" value="AA_TRANSFER_CLASS_1"/>
    <property type="match status" value="1"/>
</dbReference>
<reference evidence="12" key="1">
    <citation type="submission" date="2016-10" db="EMBL/GenBank/DDBJ databases">
        <authorList>
            <person name="Varghese N."/>
            <person name="Submissions S."/>
        </authorList>
    </citation>
    <scope>NUCLEOTIDE SEQUENCE [LARGE SCALE GENOMIC DNA]</scope>
    <source>
        <strain evidence="12">CGMCC 1.10971</strain>
    </source>
</reference>
<keyword evidence="6" id="KW-0663">Pyridoxal phosphate</keyword>
<dbReference type="InterPro" id="IPR004838">
    <property type="entry name" value="NHTrfase_class1_PyrdxlP-BS"/>
</dbReference>
<dbReference type="EMBL" id="FOOU01000022">
    <property type="protein sequence ID" value="SFG96116.1"/>
    <property type="molecule type" value="Genomic_DNA"/>
</dbReference>
<dbReference type="Gene3D" id="3.40.640.10">
    <property type="entry name" value="Type I PLP-dependent aspartate aminotransferase-like (Major domain)"/>
    <property type="match status" value="1"/>
</dbReference>
<dbReference type="GO" id="GO:0030170">
    <property type="term" value="F:pyridoxal phosphate binding"/>
    <property type="evidence" value="ECO:0007669"/>
    <property type="project" value="InterPro"/>
</dbReference>
<evidence type="ECO:0000256" key="7">
    <source>
        <dbReference type="ARBA" id="ARBA00023239"/>
    </source>
</evidence>
<dbReference type="InterPro" id="IPR015422">
    <property type="entry name" value="PyrdxlP-dep_Trfase_small"/>
</dbReference>
<dbReference type="GO" id="GO:0009236">
    <property type="term" value="P:cobalamin biosynthetic process"/>
    <property type="evidence" value="ECO:0007669"/>
    <property type="project" value="UniProtKB-UniPathway"/>
</dbReference>
<dbReference type="OrthoDB" id="9799304at2"/>
<evidence type="ECO:0000256" key="4">
    <source>
        <dbReference type="ARBA" id="ARBA00012285"/>
    </source>
</evidence>
<dbReference type="PANTHER" id="PTHR42885:SF1">
    <property type="entry name" value="THREONINE-PHOSPHATE DECARBOXYLASE"/>
    <property type="match status" value="1"/>
</dbReference>
<dbReference type="Gene3D" id="3.90.1150.10">
    <property type="entry name" value="Aspartate Aminotransferase, domain 1"/>
    <property type="match status" value="1"/>
</dbReference>
<name>A0A1I2W7S4_9GAMM</name>
<dbReference type="GO" id="GO:0048472">
    <property type="term" value="F:threonine-phosphate decarboxylase activity"/>
    <property type="evidence" value="ECO:0007669"/>
    <property type="project" value="UniProtKB-EC"/>
</dbReference>
<feature type="domain" description="Aminotransferase class I/classII large" evidence="10">
    <location>
        <begin position="107"/>
        <end position="339"/>
    </location>
</feature>
<keyword evidence="12" id="KW-1185">Reference proteome</keyword>
<evidence type="ECO:0000256" key="1">
    <source>
        <dbReference type="ARBA" id="ARBA00001933"/>
    </source>
</evidence>
<dbReference type="InterPro" id="IPR004839">
    <property type="entry name" value="Aminotransferase_I/II_large"/>
</dbReference>
<dbReference type="CDD" id="cd00609">
    <property type="entry name" value="AAT_like"/>
    <property type="match status" value="1"/>
</dbReference>
<evidence type="ECO:0000256" key="6">
    <source>
        <dbReference type="ARBA" id="ARBA00022898"/>
    </source>
</evidence>